<evidence type="ECO:0000256" key="6">
    <source>
        <dbReference type="ARBA" id="ARBA00022692"/>
    </source>
</evidence>
<dbReference type="PANTHER" id="PTHR34182:SF1">
    <property type="entry name" value="PROTEIN-EXPORT MEMBRANE PROTEIN SECG"/>
    <property type="match status" value="1"/>
</dbReference>
<organism evidence="14 15">
    <name type="scientific">Parvularcula mediterranea</name>
    <dbReference type="NCBI Taxonomy" id="2732508"/>
    <lineage>
        <taxon>Bacteria</taxon>
        <taxon>Pseudomonadati</taxon>
        <taxon>Pseudomonadota</taxon>
        <taxon>Alphaproteobacteria</taxon>
        <taxon>Parvularculales</taxon>
        <taxon>Parvularculaceae</taxon>
        <taxon>Parvularcula</taxon>
    </lineage>
</organism>
<dbReference type="Proteomes" id="UP000536835">
    <property type="component" value="Unassembled WGS sequence"/>
</dbReference>
<dbReference type="InterPro" id="IPR004692">
    <property type="entry name" value="SecG"/>
</dbReference>
<comment type="caution">
    <text evidence="14">The sequence shown here is derived from an EMBL/GenBank/DDBJ whole genome shotgun (WGS) entry which is preliminary data.</text>
</comment>
<comment type="subcellular location">
    <subcellularLocation>
        <location evidence="1 12">Cell membrane</location>
        <topology evidence="1 12">Multi-pass membrane protein</topology>
    </subcellularLocation>
</comment>
<evidence type="ECO:0000256" key="10">
    <source>
        <dbReference type="ARBA" id="ARBA00023136"/>
    </source>
</evidence>
<evidence type="ECO:0000256" key="7">
    <source>
        <dbReference type="ARBA" id="ARBA00022927"/>
    </source>
</evidence>
<keyword evidence="15" id="KW-1185">Reference proteome</keyword>
<feature type="compositionally biased region" description="Acidic residues" evidence="13">
    <location>
        <begin position="88"/>
        <end position="97"/>
    </location>
</feature>
<evidence type="ECO:0000256" key="1">
    <source>
        <dbReference type="ARBA" id="ARBA00004651"/>
    </source>
</evidence>
<protein>
    <recommendedName>
        <fullName evidence="3 12">Protein-export membrane protein SecG</fullName>
    </recommendedName>
</protein>
<comment type="function">
    <text evidence="11 12">Involved in protein export. Participates in an early event of protein translocation.</text>
</comment>
<keyword evidence="5 12" id="KW-1003">Cell membrane</keyword>
<keyword evidence="7 12" id="KW-0653">Protein transport</keyword>
<dbReference type="GO" id="GO:0043952">
    <property type="term" value="P:protein transport by the Sec complex"/>
    <property type="evidence" value="ECO:0007669"/>
    <property type="project" value="TreeGrafter"/>
</dbReference>
<evidence type="ECO:0000256" key="9">
    <source>
        <dbReference type="ARBA" id="ARBA00023010"/>
    </source>
</evidence>
<keyword evidence="9 12" id="KW-0811">Translocation</keyword>
<evidence type="ECO:0000256" key="11">
    <source>
        <dbReference type="ARBA" id="ARBA00025182"/>
    </source>
</evidence>
<evidence type="ECO:0000256" key="3">
    <source>
        <dbReference type="ARBA" id="ARBA00017876"/>
    </source>
</evidence>
<evidence type="ECO:0000256" key="13">
    <source>
        <dbReference type="SAM" id="MobiDB-lite"/>
    </source>
</evidence>
<dbReference type="PANTHER" id="PTHR34182">
    <property type="entry name" value="PROTEIN-EXPORT MEMBRANE PROTEIN SECG"/>
    <property type="match status" value="1"/>
</dbReference>
<dbReference type="NCBIfam" id="TIGR00810">
    <property type="entry name" value="secG"/>
    <property type="match status" value="1"/>
</dbReference>
<reference evidence="14 15" key="1">
    <citation type="submission" date="2020-05" db="EMBL/GenBank/DDBJ databases">
        <title>Parvularcula mediterraneae sp. nov., isolated from polypropylene straw from shallow seawater of the seashore of Laganas in Zakynthos island, Greece.</title>
        <authorList>
            <person name="Szabo I."/>
            <person name="Al-Omari J."/>
            <person name="Rado J."/>
            <person name="Szerdahelyi G.S."/>
        </authorList>
    </citation>
    <scope>NUCLEOTIDE SEQUENCE [LARGE SCALE GENOMIC DNA]</scope>
    <source>
        <strain evidence="14 15">ZS-1/3</strain>
    </source>
</reference>
<comment type="caution">
    <text evidence="12">Lacks conserved residue(s) required for the propagation of feature annotation.</text>
</comment>
<dbReference type="RefSeq" id="WP_173201407.1">
    <property type="nucleotide sequence ID" value="NZ_JABFCX010000003.1"/>
</dbReference>
<keyword evidence="8 12" id="KW-1133">Transmembrane helix</keyword>
<dbReference type="PRINTS" id="PR01651">
    <property type="entry name" value="SECGEXPORT"/>
</dbReference>
<evidence type="ECO:0000256" key="4">
    <source>
        <dbReference type="ARBA" id="ARBA00022448"/>
    </source>
</evidence>
<keyword evidence="10 12" id="KW-0472">Membrane</keyword>
<dbReference type="GO" id="GO:0065002">
    <property type="term" value="P:intracellular protein transmembrane transport"/>
    <property type="evidence" value="ECO:0007669"/>
    <property type="project" value="TreeGrafter"/>
</dbReference>
<sequence length="139" mass="14224">MTAIILTIQAMIVLALIGVVLLQRSDGAGGLGMGGGGGGGGMMSARGTATALTRATSVLAALFFANSLVFSLVVDRGENEVNFLPIEEQGELGEQDFTDILGPGEDEAPEAEAPDAFTLPDDLGASGETQGQEEDEPQR</sequence>
<feature type="compositionally biased region" description="Acidic residues" evidence="13">
    <location>
        <begin position="104"/>
        <end position="113"/>
    </location>
</feature>
<evidence type="ECO:0000313" key="15">
    <source>
        <dbReference type="Proteomes" id="UP000536835"/>
    </source>
</evidence>
<keyword evidence="6 12" id="KW-0812">Transmembrane</keyword>
<dbReference type="GO" id="GO:0005886">
    <property type="term" value="C:plasma membrane"/>
    <property type="evidence" value="ECO:0007669"/>
    <property type="project" value="UniProtKB-SubCell"/>
</dbReference>
<dbReference type="GO" id="GO:0009306">
    <property type="term" value="P:protein secretion"/>
    <property type="evidence" value="ECO:0007669"/>
    <property type="project" value="UniProtKB-UniRule"/>
</dbReference>
<accession>A0A7Y3RP81</accession>
<evidence type="ECO:0000256" key="2">
    <source>
        <dbReference type="ARBA" id="ARBA00008445"/>
    </source>
</evidence>
<dbReference type="Pfam" id="PF03840">
    <property type="entry name" value="SecG"/>
    <property type="match status" value="1"/>
</dbReference>
<feature type="transmembrane region" description="Helical" evidence="12">
    <location>
        <begin position="51"/>
        <end position="74"/>
    </location>
</feature>
<evidence type="ECO:0000256" key="5">
    <source>
        <dbReference type="ARBA" id="ARBA00022475"/>
    </source>
</evidence>
<proteinExistence type="inferred from homology"/>
<dbReference type="AlphaFoldDB" id="A0A7Y3RP81"/>
<name>A0A7Y3RP81_9PROT</name>
<evidence type="ECO:0000256" key="8">
    <source>
        <dbReference type="ARBA" id="ARBA00022989"/>
    </source>
</evidence>
<evidence type="ECO:0000313" key="14">
    <source>
        <dbReference type="EMBL" id="NNU17719.1"/>
    </source>
</evidence>
<evidence type="ECO:0000256" key="12">
    <source>
        <dbReference type="RuleBase" id="RU365087"/>
    </source>
</evidence>
<feature type="region of interest" description="Disordered" evidence="13">
    <location>
        <begin position="87"/>
        <end position="139"/>
    </location>
</feature>
<dbReference type="EMBL" id="JABFCX010000003">
    <property type="protein sequence ID" value="NNU17719.1"/>
    <property type="molecule type" value="Genomic_DNA"/>
</dbReference>
<dbReference type="GO" id="GO:0015450">
    <property type="term" value="F:protein-transporting ATPase activity"/>
    <property type="evidence" value="ECO:0007669"/>
    <property type="project" value="UniProtKB-UniRule"/>
</dbReference>
<comment type="similarity">
    <text evidence="2 12">Belongs to the SecG family.</text>
</comment>
<gene>
    <name evidence="14" type="primary">secG</name>
    <name evidence="14" type="ORF">HK107_15415</name>
</gene>
<keyword evidence="4 12" id="KW-0813">Transport</keyword>